<dbReference type="InterPro" id="IPR047197">
    <property type="entry name" value="THYN1-like_EVE"/>
</dbReference>
<sequence length="157" mass="17728">MAVWLMKSEPDEFSIDDLKRLGKANWDGVRNYQARNFMRDMSLGDQILFYHSSCKVPGIVGTSRVSKTAHPDPSCWDESSPYYDAKSTESSPRWDQVELTYESKFTFPITLSAMKNMAGLEGFSLIQKGSRLSVMPVAQNYLDVLGENSSHFKQTPA</sequence>
<dbReference type="CDD" id="cd21133">
    <property type="entry name" value="EVE"/>
    <property type="match status" value="1"/>
</dbReference>
<reference evidence="3" key="1">
    <citation type="journal article" date="2019" name="Int. J. Syst. Evol. Microbiol.">
        <title>The Global Catalogue of Microorganisms (GCM) 10K type strain sequencing project: providing services to taxonomists for standard genome sequencing and annotation.</title>
        <authorList>
            <consortium name="The Broad Institute Genomics Platform"/>
            <consortium name="The Broad Institute Genome Sequencing Center for Infectious Disease"/>
            <person name="Wu L."/>
            <person name="Ma J."/>
        </authorList>
    </citation>
    <scope>NUCLEOTIDE SEQUENCE [LARGE SCALE GENOMIC DNA]</scope>
    <source>
        <strain evidence="3">JCM 30774</strain>
    </source>
</reference>
<keyword evidence="3" id="KW-1185">Reference proteome</keyword>
<dbReference type="SUPFAM" id="SSF88697">
    <property type="entry name" value="PUA domain-like"/>
    <property type="match status" value="1"/>
</dbReference>
<dbReference type="PANTHER" id="PTHR14087:SF7">
    <property type="entry name" value="THYMOCYTE NUCLEAR PROTEIN 1"/>
    <property type="match status" value="1"/>
</dbReference>
<dbReference type="Pfam" id="PF01878">
    <property type="entry name" value="EVE"/>
    <property type="match status" value="1"/>
</dbReference>
<evidence type="ECO:0000259" key="1">
    <source>
        <dbReference type="Pfam" id="PF01878"/>
    </source>
</evidence>
<dbReference type="InterPro" id="IPR002740">
    <property type="entry name" value="EVE_domain"/>
</dbReference>
<proteinExistence type="predicted"/>
<comment type="caution">
    <text evidence="2">The sequence shown here is derived from an EMBL/GenBank/DDBJ whole genome shotgun (WGS) entry which is preliminary data.</text>
</comment>
<gene>
    <name evidence="2" type="ORF">ACFQ45_15600</name>
</gene>
<dbReference type="InterPro" id="IPR052181">
    <property type="entry name" value="5hmC_binding"/>
</dbReference>
<dbReference type="PANTHER" id="PTHR14087">
    <property type="entry name" value="THYMOCYTE NUCLEAR PROTEIN 1"/>
    <property type="match status" value="1"/>
</dbReference>
<protein>
    <submittedName>
        <fullName evidence="2">EVE domain-containing protein</fullName>
    </submittedName>
</protein>
<accession>A0ABW4B452</accession>
<feature type="domain" description="EVE" evidence="1">
    <location>
        <begin position="2"/>
        <end position="141"/>
    </location>
</feature>
<dbReference type="Proteomes" id="UP001597059">
    <property type="component" value="Unassembled WGS sequence"/>
</dbReference>
<evidence type="ECO:0000313" key="3">
    <source>
        <dbReference type="Proteomes" id="UP001597059"/>
    </source>
</evidence>
<dbReference type="EMBL" id="JBHTMN010000018">
    <property type="protein sequence ID" value="MFD1384792.1"/>
    <property type="molecule type" value="Genomic_DNA"/>
</dbReference>
<organism evidence="2 3">
    <name type="scientific">Rhodanobacter aciditrophus</name>
    <dbReference type="NCBI Taxonomy" id="1623218"/>
    <lineage>
        <taxon>Bacteria</taxon>
        <taxon>Pseudomonadati</taxon>
        <taxon>Pseudomonadota</taxon>
        <taxon>Gammaproteobacteria</taxon>
        <taxon>Lysobacterales</taxon>
        <taxon>Rhodanobacteraceae</taxon>
        <taxon>Rhodanobacter</taxon>
    </lineage>
</organism>
<dbReference type="RefSeq" id="WP_377369349.1">
    <property type="nucleotide sequence ID" value="NZ_JBHTMN010000018.1"/>
</dbReference>
<evidence type="ECO:0000313" key="2">
    <source>
        <dbReference type="EMBL" id="MFD1384792.1"/>
    </source>
</evidence>
<name>A0ABW4B452_9GAMM</name>
<dbReference type="Gene3D" id="3.10.590.10">
    <property type="entry name" value="ph1033 like domains"/>
    <property type="match status" value="1"/>
</dbReference>
<dbReference type="InterPro" id="IPR015947">
    <property type="entry name" value="PUA-like_sf"/>
</dbReference>